<dbReference type="EMBL" id="VFLP01000016">
    <property type="protein sequence ID" value="TRX95408.1"/>
    <property type="molecule type" value="Genomic_DNA"/>
</dbReference>
<protein>
    <recommendedName>
        <fullName evidence="4">Magnesium chelatase</fullName>
    </recommendedName>
</protein>
<keyword evidence="3" id="KW-1185">Reference proteome</keyword>
<reference evidence="3" key="1">
    <citation type="submission" date="2019-06" db="EMBL/GenBank/DDBJ databases">
        <title>Draft genome sequence of the griseofulvin-producing fungus Xylaria cubensis strain G536.</title>
        <authorList>
            <person name="Mead M.E."/>
            <person name="Raja H.A."/>
            <person name="Steenwyk J.L."/>
            <person name="Knowles S.L."/>
            <person name="Oberlies N.H."/>
            <person name="Rokas A."/>
        </authorList>
    </citation>
    <scope>NUCLEOTIDE SEQUENCE [LARGE SCALE GENOMIC DNA]</scope>
    <source>
        <strain evidence="3">G536</strain>
    </source>
</reference>
<name>A0A553I5D3_9PEZI</name>
<dbReference type="Proteomes" id="UP000319160">
    <property type="component" value="Unassembled WGS sequence"/>
</dbReference>
<accession>A0A553I5D3</accession>
<evidence type="ECO:0008006" key="4">
    <source>
        <dbReference type="Google" id="ProtNLM"/>
    </source>
</evidence>
<feature type="compositionally biased region" description="Basic and acidic residues" evidence="1">
    <location>
        <begin position="43"/>
        <end position="53"/>
    </location>
</feature>
<feature type="region of interest" description="Disordered" evidence="1">
    <location>
        <begin position="26"/>
        <end position="192"/>
    </location>
</feature>
<proteinExistence type="predicted"/>
<evidence type="ECO:0000313" key="2">
    <source>
        <dbReference type="EMBL" id="TRX95408.1"/>
    </source>
</evidence>
<organism evidence="2 3">
    <name type="scientific">Xylaria flabelliformis</name>
    <dbReference type="NCBI Taxonomy" id="2512241"/>
    <lineage>
        <taxon>Eukaryota</taxon>
        <taxon>Fungi</taxon>
        <taxon>Dikarya</taxon>
        <taxon>Ascomycota</taxon>
        <taxon>Pezizomycotina</taxon>
        <taxon>Sordariomycetes</taxon>
        <taxon>Xylariomycetidae</taxon>
        <taxon>Xylariales</taxon>
        <taxon>Xylariaceae</taxon>
        <taxon>Xylaria</taxon>
    </lineage>
</organism>
<feature type="compositionally biased region" description="Basic and acidic residues" evidence="1">
    <location>
        <begin position="168"/>
        <end position="189"/>
    </location>
</feature>
<feature type="region of interest" description="Disordered" evidence="1">
    <location>
        <begin position="439"/>
        <end position="508"/>
    </location>
</feature>
<dbReference type="OrthoDB" id="5582146at2759"/>
<dbReference type="Gene3D" id="1.10.8.80">
    <property type="entry name" value="Magnesium chelatase subunit I, C-Terminal domain"/>
    <property type="match status" value="1"/>
</dbReference>
<feature type="compositionally biased region" description="Low complexity" evidence="1">
    <location>
        <begin position="478"/>
        <end position="503"/>
    </location>
</feature>
<dbReference type="AlphaFoldDB" id="A0A553I5D3"/>
<dbReference type="InterPro" id="IPR052041">
    <property type="entry name" value="Nucleic_acid_metab_PIN/TRAM"/>
</dbReference>
<evidence type="ECO:0000313" key="3">
    <source>
        <dbReference type="Proteomes" id="UP000319160"/>
    </source>
</evidence>
<comment type="caution">
    <text evidence="2">The sequence shown here is derived from an EMBL/GenBank/DDBJ whole genome shotgun (WGS) entry which is preliminary data.</text>
</comment>
<dbReference type="PANTHER" id="PTHR11603:SF132">
    <property type="entry name" value="C2H2-TYPE DOMAIN-CONTAINING PROTEIN"/>
    <property type="match status" value="1"/>
</dbReference>
<sequence length="664" mass="71806">MVATRFGSTFNAMRVATRTRALQGQRRTFIAASPRLSQGYGDGKGDPVAENPEKQPTTNRAQESSEHPGPAAPDVGLGTANAPIKQGLSDSMKKAASSGEAPEEKASAQSGGSRSKEAVETGGSPTAGEIPQNGTANGGEALKGPQGENAPPQPKILNQSANAVKPGLTEEQKQEVERHNQDFEKKHDMAQPAAADKVNKKFWSGGAAAAETLLKIIGMLKCTTWQSKETGNLEIDEMADEGLVHKVRELGDMDLAALLCLISREHCIISTDAEYLDDLTVELQLIASRTFGLSSAVVDCTPETTLDDLVAAIQLQPPPSTPQPTHGLRTPSPLHARGSEAHTGAHYSTSNTGSYFPQQQQIANVILARNLDTAPKAVQIQCLELMRTRRIFTRTAVQACPKQFLLVAVLASESAGQARLTKHLNDHFYISHWQDPEDGFPHLDDDDGKESEDSHVEGDVGGINNTRREDPDDDNDDAASQASSASVVRRTRSSKTPSTPTPAGRGGQYIAAKDWALRHEENSQAMDDHTGRNQLFTETDISTLSTLSLQTHVDIEVQRYQMNVIAFLRLHRAVTPGSVPPVATTHFRMLIRSLAALHGLDFATPELVQLAARKIYAHHIVIVPPERERSMQWGSDLEAVKALLEDVQPEDVVEDVLGIVDVPL</sequence>
<evidence type="ECO:0000256" key="1">
    <source>
        <dbReference type="SAM" id="MobiDB-lite"/>
    </source>
</evidence>
<dbReference type="PANTHER" id="PTHR11603">
    <property type="entry name" value="AAA FAMILY ATPASE"/>
    <property type="match status" value="1"/>
</dbReference>
<gene>
    <name evidence="2" type="ORF">FHL15_003739</name>
</gene>
<feature type="region of interest" description="Disordered" evidence="1">
    <location>
        <begin position="317"/>
        <end position="352"/>
    </location>
</feature>